<dbReference type="Proteomes" id="UP000318582">
    <property type="component" value="Unassembled WGS sequence"/>
</dbReference>
<name>A0A507E7L8_9FUNG</name>
<dbReference type="GO" id="GO:0046872">
    <property type="term" value="F:metal ion binding"/>
    <property type="evidence" value="ECO:0007669"/>
    <property type="project" value="UniProtKB-KW"/>
</dbReference>
<dbReference type="Gene3D" id="1.10.150.240">
    <property type="entry name" value="Putative phosphatase, domain 2"/>
    <property type="match status" value="1"/>
</dbReference>
<comment type="caution">
    <text evidence="5">The sequence shown here is derived from an EMBL/GenBank/DDBJ whole genome shotgun (WGS) entry which is preliminary data.</text>
</comment>
<dbReference type="InterPro" id="IPR006439">
    <property type="entry name" value="HAD-SF_hydro_IA"/>
</dbReference>
<accession>A0A507E7L8</accession>
<dbReference type="FunFam" id="1.10.150.240:FF:000001">
    <property type="entry name" value="Haloacid dehalogenase-like hydrolase domain"/>
    <property type="match status" value="1"/>
</dbReference>
<keyword evidence="2" id="KW-0479">Metal-binding</keyword>
<dbReference type="NCBIfam" id="TIGR01509">
    <property type="entry name" value="HAD-SF-IA-v3"/>
    <property type="match status" value="1"/>
</dbReference>
<dbReference type="SFLD" id="SFLDS00003">
    <property type="entry name" value="Haloacid_Dehalogenase"/>
    <property type="match status" value="1"/>
</dbReference>
<keyword evidence="4" id="KW-0460">Magnesium</keyword>
<dbReference type="InterPro" id="IPR036412">
    <property type="entry name" value="HAD-like_sf"/>
</dbReference>
<dbReference type="Pfam" id="PF13419">
    <property type="entry name" value="HAD_2"/>
    <property type="match status" value="1"/>
</dbReference>
<reference evidence="5 6" key="1">
    <citation type="journal article" date="2019" name="Sci. Rep.">
        <title>Comparative genomics of chytrid fungi reveal insights into the obligate biotrophic and pathogenic lifestyle of Synchytrium endobioticum.</title>
        <authorList>
            <person name="van de Vossenberg B.T.L.H."/>
            <person name="Warris S."/>
            <person name="Nguyen H.D.T."/>
            <person name="van Gent-Pelzer M.P.E."/>
            <person name="Joly D.L."/>
            <person name="van de Geest H.C."/>
            <person name="Bonants P.J.M."/>
            <person name="Smith D.S."/>
            <person name="Levesque C.A."/>
            <person name="van der Lee T.A.J."/>
        </authorList>
    </citation>
    <scope>NUCLEOTIDE SEQUENCE [LARGE SCALE GENOMIC DNA]</scope>
    <source>
        <strain evidence="5 6">CBS 809.83</strain>
    </source>
</reference>
<dbReference type="CDD" id="cd07529">
    <property type="entry name" value="HAD_AtGPP-like"/>
    <property type="match status" value="1"/>
</dbReference>
<keyword evidence="3" id="KW-0378">Hydrolase</keyword>
<dbReference type="GO" id="GO:0016791">
    <property type="term" value="F:phosphatase activity"/>
    <property type="evidence" value="ECO:0007669"/>
    <property type="project" value="InterPro"/>
</dbReference>
<dbReference type="InterPro" id="IPR041492">
    <property type="entry name" value="HAD_2"/>
</dbReference>
<dbReference type="SFLD" id="SFLDG01135">
    <property type="entry name" value="C1.5.6:_HAD__Beta-PGM__Phospha"/>
    <property type="match status" value="1"/>
</dbReference>
<gene>
    <name evidence="5" type="ORF">PhCBS80983_g02308</name>
</gene>
<evidence type="ECO:0000256" key="3">
    <source>
        <dbReference type="ARBA" id="ARBA00022801"/>
    </source>
</evidence>
<evidence type="ECO:0000313" key="5">
    <source>
        <dbReference type="EMBL" id="TPX59701.1"/>
    </source>
</evidence>
<sequence length="231" mass="25641">MTEITHCIFDMDGLLLDTERIYTQVTQEILDKYVPGTKFTWDLKSQLMGRTAVESGRMVIEATKLPMTLEEYLDETADLQEKRWPLADILPGVANLVRHLKAHNIPIGVATSSTRPKFELKTSRHTELFSLFDSVTCGDDPEVINGKPAPDIFLVAKKRLGNPDASKCLVFEDALNGIQAARAAGMHCIWIPDANMLKLHEGADHGATEMVLSMAEFDPVKFGMPALVKTD</sequence>
<dbReference type="InterPro" id="IPR023214">
    <property type="entry name" value="HAD_sf"/>
</dbReference>
<keyword evidence="6" id="KW-1185">Reference proteome</keyword>
<proteinExistence type="predicted"/>
<organism evidence="5 6">
    <name type="scientific">Powellomyces hirtus</name>
    <dbReference type="NCBI Taxonomy" id="109895"/>
    <lineage>
        <taxon>Eukaryota</taxon>
        <taxon>Fungi</taxon>
        <taxon>Fungi incertae sedis</taxon>
        <taxon>Chytridiomycota</taxon>
        <taxon>Chytridiomycota incertae sedis</taxon>
        <taxon>Chytridiomycetes</taxon>
        <taxon>Spizellomycetales</taxon>
        <taxon>Powellomycetaceae</taxon>
        <taxon>Powellomyces</taxon>
    </lineage>
</organism>
<dbReference type="InterPro" id="IPR045228">
    <property type="entry name" value="Gpp1/Gpp2-like"/>
</dbReference>
<dbReference type="FunFam" id="3.40.50.1000:FF:000055">
    <property type="entry name" value="Haloacid dehalogenase-like hydrolase family protein"/>
    <property type="match status" value="1"/>
</dbReference>
<evidence type="ECO:0000313" key="6">
    <source>
        <dbReference type="Proteomes" id="UP000318582"/>
    </source>
</evidence>
<evidence type="ECO:0000256" key="1">
    <source>
        <dbReference type="ARBA" id="ARBA00001946"/>
    </source>
</evidence>
<dbReference type="AlphaFoldDB" id="A0A507E7L8"/>
<evidence type="ECO:0000256" key="2">
    <source>
        <dbReference type="ARBA" id="ARBA00022723"/>
    </source>
</evidence>
<dbReference type="Gene3D" id="3.40.50.1000">
    <property type="entry name" value="HAD superfamily/HAD-like"/>
    <property type="match status" value="1"/>
</dbReference>
<dbReference type="SFLD" id="SFLDG01129">
    <property type="entry name" value="C1.5:_HAD__Beta-PGM__Phosphata"/>
    <property type="match status" value="1"/>
</dbReference>
<dbReference type="InterPro" id="IPR023198">
    <property type="entry name" value="PGP-like_dom2"/>
</dbReference>
<dbReference type="EMBL" id="QEAQ01000022">
    <property type="protein sequence ID" value="TPX59701.1"/>
    <property type="molecule type" value="Genomic_DNA"/>
</dbReference>
<protein>
    <submittedName>
        <fullName evidence="5">Uncharacterized protein</fullName>
    </submittedName>
</protein>
<dbReference type="PANTHER" id="PTHR18901:SF38">
    <property type="entry name" value="PSEUDOURIDINE-5'-PHOSPHATASE"/>
    <property type="match status" value="1"/>
</dbReference>
<dbReference type="STRING" id="109895.A0A507E7L8"/>
<comment type="cofactor">
    <cofactor evidence="1">
        <name>Mg(2+)</name>
        <dbReference type="ChEBI" id="CHEBI:18420"/>
    </cofactor>
</comment>
<evidence type="ECO:0000256" key="4">
    <source>
        <dbReference type="ARBA" id="ARBA00022842"/>
    </source>
</evidence>
<dbReference type="PANTHER" id="PTHR18901">
    <property type="entry name" value="2-DEOXYGLUCOSE-6-PHOSPHATE PHOSPHATASE 2"/>
    <property type="match status" value="1"/>
</dbReference>
<dbReference type="SUPFAM" id="SSF56784">
    <property type="entry name" value="HAD-like"/>
    <property type="match status" value="1"/>
</dbReference>